<evidence type="ECO:0000313" key="2">
    <source>
        <dbReference type="EMBL" id="NNM73010.1"/>
    </source>
</evidence>
<dbReference type="InterPro" id="IPR002376">
    <property type="entry name" value="Formyl_transf_N"/>
</dbReference>
<dbReference type="AlphaFoldDB" id="A0A849IAB7"/>
<accession>A0A849IAB7</accession>
<proteinExistence type="predicted"/>
<name>A0A849IAB7_9HYPH</name>
<keyword evidence="3" id="KW-1185">Reference proteome</keyword>
<dbReference type="PANTHER" id="PTHR11138">
    <property type="entry name" value="METHIONYL-TRNA FORMYLTRANSFERASE"/>
    <property type="match status" value="1"/>
</dbReference>
<gene>
    <name evidence="2" type="ORF">HJG44_11530</name>
</gene>
<dbReference type="Gene3D" id="3.40.50.12230">
    <property type="match status" value="1"/>
</dbReference>
<dbReference type="SUPFAM" id="SSF53328">
    <property type="entry name" value="Formyltransferase"/>
    <property type="match status" value="1"/>
</dbReference>
<reference evidence="2 3" key="1">
    <citation type="submission" date="2020-04" db="EMBL/GenBank/DDBJ databases">
        <title>Enterovirga sp. isolate from soil.</title>
        <authorList>
            <person name="Chea S."/>
            <person name="Kim D.-U."/>
        </authorList>
    </citation>
    <scope>NUCLEOTIDE SEQUENCE [LARGE SCALE GENOMIC DNA]</scope>
    <source>
        <strain evidence="2 3">DB1703</strain>
    </source>
</reference>
<organism evidence="2 3">
    <name type="scientific">Enterovirga aerilata</name>
    <dbReference type="NCBI Taxonomy" id="2730920"/>
    <lineage>
        <taxon>Bacteria</taxon>
        <taxon>Pseudomonadati</taxon>
        <taxon>Pseudomonadota</taxon>
        <taxon>Alphaproteobacteria</taxon>
        <taxon>Hyphomicrobiales</taxon>
        <taxon>Methylobacteriaceae</taxon>
        <taxon>Enterovirga</taxon>
    </lineage>
</organism>
<dbReference type="Pfam" id="PF00551">
    <property type="entry name" value="Formyl_trans_N"/>
    <property type="match status" value="1"/>
</dbReference>
<feature type="domain" description="Formyl transferase N-terminal" evidence="1">
    <location>
        <begin position="110"/>
        <end position="214"/>
    </location>
</feature>
<dbReference type="RefSeq" id="WP_171218513.1">
    <property type="nucleotide sequence ID" value="NZ_JABEPP010000003.1"/>
</dbReference>
<dbReference type="EMBL" id="JABEPP010000003">
    <property type="protein sequence ID" value="NNM73010.1"/>
    <property type="molecule type" value="Genomic_DNA"/>
</dbReference>
<keyword evidence="2" id="KW-0808">Transferase</keyword>
<protein>
    <submittedName>
        <fullName evidence="2">Formyl transferase</fullName>
    </submittedName>
</protein>
<dbReference type="InterPro" id="IPR036477">
    <property type="entry name" value="Formyl_transf_N_sf"/>
</dbReference>
<dbReference type="GO" id="GO:0004479">
    <property type="term" value="F:methionyl-tRNA formyltransferase activity"/>
    <property type="evidence" value="ECO:0007669"/>
    <property type="project" value="TreeGrafter"/>
</dbReference>
<dbReference type="Proteomes" id="UP000564885">
    <property type="component" value="Unassembled WGS sequence"/>
</dbReference>
<evidence type="ECO:0000313" key="3">
    <source>
        <dbReference type="Proteomes" id="UP000564885"/>
    </source>
</evidence>
<evidence type="ECO:0000259" key="1">
    <source>
        <dbReference type="Pfam" id="PF00551"/>
    </source>
</evidence>
<dbReference type="PANTHER" id="PTHR11138:SF5">
    <property type="entry name" value="METHIONYL-TRNA FORMYLTRANSFERASE, MITOCHONDRIAL"/>
    <property type="match status" value="1"/>
</dbReference>
<comment type="caution">
    <text evidence="2">The sequence shown here is derived from an EMBL/GenBank/DDBJ whole genome shotgun (WGS) entry which is preliminary data.</text>
</comment>
<sequence length="273" mass="28952">MRIALLTLEGVAASRAVRRFIAADPGRLALVGLSDPFRREAGGALGQTLKRLGHSGPRIIPYLFLNFSAPRIAGAILPRTRPGEVDRTPIPRLCRELGVPVADVPDVNAPAFRTRLAESGAELILTFHFDQILRAETIGSVAAGGINVHPGLLPKHRGPVPTIHALLDDPVELGVSIHRLAPRIDAGALLAQVPMPDEPGLTALEAAARLHEAALPELERVLATVAAGGAAETPLPTLPYRGFPTSAEMRRLAAKGRRAAGWRDLAAALRLRA</sequence>